<dbReference type="Proteomes" id="UP001597168">
    <property type="component" value="Unassembled WGS sequence"/>
</dbReference>
<proteinExistence type="predicted"/>
<comment type="caution">
    <text evidence="2">The sequence shown here is derived from an EMBL/GenBank/DDBJ whole genome shotgun (WGS) entry which is preliminary data.</text>
</comment>
<dbReference type="SUPFAM" id="SSF56747">
    <property type="entry name" value="Prim-pol domain"/>
    <property type="match status" value="1"/>
</dbReference>
<dbReference type="Pfam" id="PF09250">
    <property type="entry name" value="Prim-Pol"/>
    <property type="match status" value="1"/>
</dbReference>
<protein>
    <submittedName>
        <fullName evidence="2">Bifunctional DNA primase/polymerase</fullName>
    </submittedName>
</protein>
<feature type="domain" description="DNA primase/polymerase bifunctional N-terminal" evidence="1">
    <location>
        <begin position="11"/>
        <end position="181"/>
    </location>
</feature>
<keyword evidence="3" id="KW-1185">Reference proteome</keyword>
<dbReference type="CDD" id="cd04859">
    <property type="entry name" value="Prim_Pol"/>
    <property type="match status" value="1"/>
</dbReference>
<name>A0ABW3R2Y7_9PSEU</name>
<gene>
    <name evidence="2" type="ORF">ACFQ3T_30175</name>
</gene>
<dbReference type="InterPro" id="IPR015330">
    <property type="entry name" value="DNA_primase/pol_bifunc_N"/>
</dbReference>
<evidence type="ECO:0000259" key="1">
    <source>
        <dbReference type="SMART" id="SM00943"/>
    </source>
</evidence>
<sequence length="301" mass="31408">MPDHSSPLTSALDAASHGWPVFPLDPGHKTPAIRQWAQRATTDHARITGFWTRHPRHNVGIATGPAGLVVVDLDVAKPGQPVTAGFNMGARGRGSDALAALAERAGATVPDTRTVRTPSGGAHLYFRAPDGAALRNTAKRLGPLIDTRAHGGYVVAAGSTLPNGTYDLIADREPAILPAWIHRALSTRPSTTASERHHGPTVARSAYLDAIVRGECAKVSAAESGRHNKTLFQAALTLGQLVAGGELDAADAAAMLEQAAQHMVGGDCDCTPRQITATISSGLRLGGTRPRRLTPRAGRAA</sequence>
<dbReference type="SMART" id="SM00943">
    <property type="entry name" value="Prim-Pol"/>
    <property type="match status" value="1"/>
</dbReference>
<dbReference type="EMBL" id="JBHTLK010000236">
    <property type="protein sequence ID" value="MFD1151419.1"/>
    <property type="molecule type" value="Genomic_DNA"/>
</dbReference>
<accession>A0ABW3R2Y7</accession>
<evidence type="ECO:0000313" key="2">
    <source>
        <dbReference type="EMBL" id="MFD1151419.1"/>
    </source>
</evidence>
<organism evidence="2 3">
    <name type="scientific">Saccharothrix hoggarensis</name>
    <dbReference type="NCBI Taxonomy" id="913853"/>
    <lineage>
        <taxon>Bacteria</taxon>
        <taxon>Bacillati</taxon>
        <taxon>Actinomycetota</taxon>
        <taxon>Actinomycetes</taxon>
        <taxon>Pseudonocardiales</taxon>
        <taxon>Pseudonocardiaceae</taxon>
        <taxon>Saccharothrix</taxon>
    </lineage>
</organism>
<evidence type="ECO:0000313" key="3">
    <source>
        <dbReference type="Proteomes" id="UP001597168"/>
    </source>
</evidence>
<dbReference type="RefSeq" id="WP_380728405.1">
    <property type="nucleotide sequence ID" value="NZ_JBHTLK010000236.1"/>
</dbReference>
<reference evidence="3" key="1">
    <citation type="journal article" date="2019" name="Int. J. Syst. Evol. Microbiol.">
        <title>The Global Catalogue of Microorganisms (GCM) 10K type strain sequencing project: providing services to taxonomists for standard genome sequencing and annotation.</title>
        <authorList>
            <consortium name="The Broad Institute Genomics Platform"/>
            <consortium name="The Broad Institute Genome Sequencing Center for Infectious Disease"/>
            <person name="Wu L."/>
            <person name="Ma J."/>
        </authorList>
    </citation>
    <scope>NUCLEOTIDE SEQUENCE [LARGE SCALE GENOMIC DNA]</scope>
    <source>
        <strain evidence="3">CCUG 60214</strain>
    </source>
</reference>